<dbReference type="InterPro" id="IPR032710">
    <property type="entry name" value="NTF2-like_dom_sf"/>
</dbReference>
<dbReference type="InterPro" id="IPR037401">
    <property type="entry name" value="SnoaL-like"/>
</dbReference>
<reference evidence="2 3" key="1">
    <citation type="journal article" date="2019" name="Int. J. Syst. Evol. Microbiol.">
        <title>The Global Catalogue of Microorganisms (GCM) 10K type strain sequencing project: providing services to taxonomists for standard genome sequencing and annotation.</title>
        <authorList>
            <consortium name="The Broad Institute Genomics Platform"/>
            <consortium name="The Broad Institute Genome Sequencing Center for Infectious Disease"/>
            <person name="Wu L."/>
            <person name="Ma J."/>
        </authorList>
    </citation>
    <scope>NUCLEOTIDE SEQUENCE [LARGE SCALE GENOMIC DNA]</scope>
    <source>
        <strain evidence="2 3">IBRC-M 10256</strain>
    </source>
</reference>
<name>A0ABD5NKW2_9EURY</name>
<dbReference type="GeneID" id="73902964"/>
<gene>
    <name evidence="2" type="ORF">ACFOUR_04305</name>
</gene>
<dbReference type="Gene3D" id="3.10.450.50">
    <property type="match status" value="1"/>
</dbReference>
<evidence type="ECO:0000313" key="3">
    <source>
        <dbReference type="Proteomes" id="UP001595846"/>
    </source>
</evidence>
<evidence type="ECO:0000313" key="2">
    <source>
        <dbReference type="EMBL" id="MFC3957596.1"/>
    </source>
</evidence>
<sequence>MSNDAPVLVRRYYDALDAHEYGELETILAPSFVQHRPDRTFEGRDAFVVFMRDERPTTDTRHELLEVVGTDDHVTARGRLLDGEAEPLFEFADCFAVADGRITRLDTYTR</sequence>
<dbReference type="AlphaFoldDB" id="A0ABD5NKW2"/>
<proteinExistence type="predicted"/>
<dbReference type="Proteomes" id="UP001595846">
    <property type="component" value="Unassembled WGS sequence"/>
</dbReference>
<organism evidence="2 3">
    <name type="scientific">Halovivax cerinus</name>
    <dbReference type="NCBI Taxonomy" id="1487865"/>
    <lineage>
        <taxon>Archaea</taxon>
        <taxon>Methanobacteriati</taxon>
        <taxon>Methanobacteriota</taxon>
        <taxon>Stenosarchaea group</taxon>
        <taxon>Halobacteria</taxon>
        <taxon>Halobacteriales</taxon>
        <taxon>Natrialbaceae</taxon>
        <taxon>Halovivax</taxon>
    </lineage>
</organism>
<comment type="caution">
    <text evidence="2">The sequence shown here is derived from an EMBL/GenBank/DDBJ whole genome shotgun (WGS) entry which is preliminary data.</text>
</comment>
<dbReference type="SUPFAM" id="SSF54427">
    <property type="entry name" value="NTF2-like"/>
    <property type="match status" value="1"/>
</dbReference>
<feature type="domain" description="SnoaL-like" evidence="1">
    <location>
        <begin position="9"/>
        <end position="104"/>
    </location>
</feature>
<dbReference type="Pfam" id="PF12680">
    <property type="entry name" value="SnoaL_2"/>
    <property type="match status" value="1"/>
</dbReference>
<keyword evidence="3" id="KW-1185">Reference proteome</keyword>
<dbReference type="RefSeq" id="WP_256533823.1">
    <property type="nucleotide sequence ID" value="NZ_CP101824.1"/>
</dbReference>
<accession>A0ABD5NKW2</accession>
<dbReference type="EMBL" id="JBHSAQ010000002">
    <property type="protein sequence ID" value="MFC3957596.1"/>
    <property type="molecule type" value="Genomic_DNA"/>
</dbReference>
<evidence type="ECO:0000259" key="1">
    <source>
        <dbReference type="Pfam" id="PF12680"/>
    </source>
</evidence>
<protein>
    <submittedName>
        <fullName evidence="2">Nuclear transport factor 2 family protein</fullName>
    </submittedName>
</protein>